<name>A0ABN9VAF0_9DINO</name>
<feature type="region of interest" description="Disordered" evidence="1">
    <location>
        <begin position="108"/>
        <end position="245"/>
    </location>
</feature>
<feature type="compositionally biased region" description="Gly residues" evidence="1">
    <location>
        <begin position="115"/>
        <end position="125"/>
    </location>
</feature>
<feature type="compositionally biased region" description="Basic residues" evidence="1">
    <location>
        <begin position="126"/>
        <end position="143"/>
    </location>
</feature>
<evidence type="ECO:0000256" key="1">
    <source>
        <dbReference type="SAM" id="MobiDB-lite"/>
    </source>
</evidence>
<accession>A0ABN9VAF0</accession>
<organism evidence="2 3">
    <name type="scientific">Prorocentrum cordatum</name>
    <dbReference type="NCBI Taxonomy" id="2364126"/>
    <lineage>
        <taxon>Eukaryota</taxon>
        <taxon>Sar</taxon>
        <taxon>Alveolata</taxon>
        <taxon>Dinophyceae</taxon>
        <taxon>Prorocentrales</taxon>
        <taxon>Prorocentraceae</taxon>
        <taxon>Prorocentrum</taxon>
    </lineage>
</organism>
<feature type="region of interest" description="Disordered" evidence="1">
    <location>
        <begin position="16"/>
        <end position="79"/>
    </location>
</feature>
<evidence type="ECO:0000313" key="2">
    <source>
        <dbReference type="EMBL" id="CAK0869965.1"/>
    </source>
</evidence>
<feature type="compositionally biased region" description="Polar residues" evidence="1">
    <location>
        <begin position="236"/>
        <end position="245"/>
    </location>
</feature>
<sequence>SPYPVSLFCVQRGQARHDMGRKLARGPGSHGCPAAPASTRATRAAQGPPAGPSRGRGSEALEARGARRGELEAPAPARQDGRAVACIIRQYKRARARACLGPLAVEKARGRHRGGGGGGGGGGGRGRVRRRNRRRRRRRRSNGKWKNVPMPRSVRHSGEPALARPEATGGGRPEAARPNPARGAGGDHEFASVQRQRGAGAWPEQPGGQVSWTARPAPRLGLELRRRSAGREGQVWQVQTLGRRP</sequence>
<feature type="compositionally biased region" description="Basic and acidic residues" evidence="1">
    <location>
        <begin position="56"/>
        <end position="71"/>
    </location>
</feature>
<gene>
    <name evidence="2" type="ORF">PCOR1329_LOCUS56188</name>
</gene>
<reference evidence="2" key="1">
    <citation type="submission" date="2023-10" db="EMBL/GenBank/DDBJ databases">
        <authorList>
            <person name="Chen Y."/>
            <person name="Shah S."/>
            <person name="Dougan E. K."/>
            <person name="Thang M."/>
            <person name="Chan C."/>
        </authorList>
    </citation>
    <scope>NUCLEOTIDE SEQUENCE [LARGE SCALE GENOMIC DNA]</scope>
</reference>
<keyword evidence="3" id="KW-1185">Reference proteome</keyword>
<protein>
    <submittedName>
        <fullName evidence="2">Uncharacterized protein</fullName>
    </submittedName>
</protein>
<proteinExistence type="predicted"/>
<comment type="caution">
    <text evidence="2">The sequence shown here is derived from an EMBL/GenBank/DDBJ whole genome shotgun (WGS) entry which is preliminary data.</text>
</comment>
<feature type="compositionally biased region" description="Low complexity" evidence="1">
    <location>
        <begin position="33"/>
        <end position="55"/>
    </location>
</feature>
<feature type="non-terminal residue" evidence="2">
    <location>
        <position position="1"/>
    </location>
</feature>
<dbReference type="EMBL" id="CAUYUJ010016909">
    <property type="protein sequence ID" value="CAK0869965.1"/>
    <property type="molecule type" value="Genomic_DNA"/>
</dbReference>
<evidence type="ECO:0000313" key="3">
    <source>
        <dbReference type="Proteomes" id="UP001189429"/>
    </source>
</evidence>
<dbReference type="Proteomes" id="UP001189429">
    <property type="component" value="Unassembled WGS sequence"/>
</dbReference>